<sequence length="148" mass="16626">MEQQWFLIDGSLVVLLTSCRPDPRPHAGGFIDCSYPPGGGGKIQNINRSGGGTERAPELAFFTNRTDDLCETSLLGAVNGLMTERKGRYWSSITLHHILAIFALAEIVFRCTLAMIDFQCLMTDLMDWYWNSITEHRILAVFELIQLS</sequence>
<gene>
    <name evidence="1" type="ORF">EVAR_66667_1</name>
</gene>
<reference evidence="1 2" key="1">
    <citation type="journal article" date="2019" name="Commun. Biol.">
        <title>The bagworm genome reveals a unique fibroin gene that provides high tensile strength.</title>
        <authorList>
            <person name="Kono N."/>
            <person name="Nakamura H."/>
            <person name="Ohtoshi R."/>
            <person name="Tomita M."/>
            <person name="Numata K."/>
            <person name="Arakawa K."/>
        </authorList>
    </citation>
    <scope>NUCLEOTIDE SEQUENCE [LARGE SCALE GENOMIC DNA]</scope>
</reference>
<protein>
    <submittedName>
        <fullName evidence="1">Uncharacterized protein</fullName>
    </submittedName>
</protein>
<organism evidence="1 2">
    <name type="scientific">Eumeta variegata</name>
    <name type="common">Bagworm moth</name>
    <name type="synonym">Eumeta japonica</name>
    <dbReference type="NCBI Taxonomy" id="151549"/>
    <lineage>
        <taxon>Eukaryota</taxon>
        <taxon>Metazoa</taxon>
        <taxon>Ecdysozoa</taxon>
        <taxon>Arthropoda</taxon>
        <taxon>Hexapoda</taxon>
        <taxon>Insecta</taxon>
        <taxon>Pterygota</taxon>
        <taxon>Neoptera</taxon>
        <taxon>Endopterygota</taxon>
        <taxon>Lepidoptera</taxon>
        <taxon>Glossata</taxon>
        <taxon>Ditrysia</taxon>
        <taxon>Tineoidea</taxon>
        <taxon>Psychidae</taxon>
        <taxon>Oiketicinae</taxon>
        <taxon>Eumeta</taxon>
    </lineage>
</organism>
<comment type="caution">
    <text evidence="1">The sequence shown here is derived from an EMBL/GenBank/DDBJ whole genome shotgun (WGS) entry which is preliminary data.</text>
</comment>
<dbReference type="Proteomes" id="UP000299102">
    <property type="component" value="Unassembled WGS sequence"/>
</dbReference>
<name>A0A4C1ZDX4_EUMVA</name>
<evidence type="ECO:0000313" key="2">
    <source>
        <dbReference type="Proteomes" id="UP000299102"/>
    </source>
</evidence>
<dbReference type="AlphaFoldDB" id="A0A4C1ZDX4"/>
<evidence type="ECO:0000313" key="1">
    <source>
        <dbReference type="EMBL" id="GBP84797.1"/>
    </source>
</evidence>
<dbReference type="EMBL" id="BGZK01001698">
    <property type="protein sequence ID" value="GBP84797.1"/>
    <property type="molecule type" value="Genomic_DNA"/>
</dbReference>
<accession>A0A4C1ZDX4</accession>
<keyword evidence="2" id="KW-1185">Reference proteome</keyword>
<proteinExistence type="predicted"/>